<dbReference type="Gene3D" id="2.102.10.10">
    <property type="entry name" value="Rieske [2Fe-2S] iron-sulphur domain"/>
    <property type="match status" value="1"/>
</dbReference>
<dbReference type="InterPro" id="IPR036922">
    <property type="entry name" value="Rieske_2Fe-2S_sf"/>
</dbReference>
<dbReference type="Pfam" id="PF00355">
    <property type="entry name" value="Rieske"/>
    <property type="match status" value="1"/>
</dbReference>
<dbReference type="Gene3D" id="3.90.380.10">
    <property type="entry name" value="Naphthalene 1,2-dioxygenase Alpha Subunit, Chain A, domain 1"/>
    <property type="match status" value="1"/>
</dbReference>
<keyword evidence="3" id="KW-0560">Oxidoreductase</keyword>
<evidence type="ECO:0000256" key="1">
    <source>
        <dbReference type="ARBA" id="ARBA00022714"/>
    </source>
</evidence>
<keyword evidence="5" id="KW-0411">Iron-sulfur</keyword>
<dbReference type="PROSITE" id="PS51296">
    <property type="entry name" value="RIESKE"/>
    <property type="match status" value="1"/>
</dbReference>
<dbReference type="PANTHER" id="PTHR21266:SF60">
    <property type="entry name" value="3-KETOSTEROID-9-ALPHA-MONOOXYGENASE, OXYGENASE COMPONENT"/>
    <property type="match status" value="1"/>
</dbReference>
<evidence type="ECO:0000259" key="6">
    <source>
        <dbReference type="PROSITE" id="PS51296"/>
    </source>
</evidence>
<evidence type="ECO:0000256" key="2">
    <source>
        <dbReference type="ARBA" id="ARBA00022723"/>
    </source>
</evidence>
<reference evidence="7 8" key="1">
    <citation type="submission" date="2021-01" db="EMBL/GenBank/DDBJ databases">
        <title>Actinoplanes sp. nov. LDG1-06 isolated from lichen.</title>
        <authorList>
            <person name="Saeng-In P."/>
            <person name="Phongsopitanun W."/>
            <person name="Kanchanasin P."/>
            <person name="Yuki M."/>
            <person name="Kudo T."/>
            <person name="Ohkuma M."/>
            <person name="Tanasupawat S."/>
        </authorList>
    </citation>
    <scope>NUCLEOTIDE SEQUENCE [LARGE SCALE GENOMIC DNA]</scope>
    <source>
        <strain evidence="7 8">LDG1-06</strain>
    </source>
</reference>
<evidence type="ECO:0000313" key="7">
    <source>
        <dbReference type="EMBL" id="MBM2619838.1"/>
    </source>
</evidence>
<dbReference type="SUPFAM" id="SSF55961">
    <property type="entry name" value="Bet v1-like"/>
    <property type="match status" value="1"/>
</dbReference>
<sequence length="391" mass="42760">MRWLTIAAESDVGTRPLAVTADGVPLVVLRPGPGADPVVFADRCPHRLVPLSAATLDNGRLRCAYHGWEFDASGACVELPSQEGRPPPRASLGPGPRVRVADGMVAVAAEDLPAPDPSGLFTNEDPSLRHAWHPVGIAGQVPPTVMLAGREFEVARERTTERWGLLWLAPAEPLTGLFPDPDEDDAFVGAWLPPVRTPASAGVVADNFLDVAHFPFVHAGTFGAAEARLVDRYEVTTEDWGCRSVQEQWFDNPGDPGVAAGRRPVRQRRRATYVYRAPFQLMLRLEELDAGATKTILFFAQPESLTSTRVYTKMLLHGIGGVPDPAPEVVRAEVEFEERVLAEDLALQRRMRLTGLPLRPRDELHVRADLLGVHLRRILGDFRTATPSCPS</sequence>
<evidence type="ECO:0000256" key="4">
    <source>
        <dbReference type="ARBA" id="ARBA00023004"/>
    </source>
</evidence>
<dbReference type="Pfam" id="PF19112">
    <property type="entry name" value="VanA_C"/>
    <property type="match status" value="1"/>
</dbReference>
<dbReference type="PANTHER" id="PTHR21266">
    <property type="entry name" value="IRON-SULFUR DOMAIN CONTAINING PROTEIN"/>
    <property type="match status" value="1"/>
</dbReference>
<comment type="caution">
    <text evidence="7">The sequence shown here is derived from an EMBL/GenBank/DDBJ whole genome shotgun (WGS) entry which is preliminary data.</text>
</comment>
<protein>
    <submittedName>
        <fullName evidence="7">Rieske 2Fe-2S domain-containing protein</fullName>
    </submittedName>
</protein>
<gene>
    <name evidence="7" type="ORF">JIG36_30440</name>
</gene>
<keyword evidence="4" id="KW-0408">Iron</keyword>
<keyword evidence="1" id="KW-0001">2Fe-2S</keyword>
<feature type="domain" description="Rieske" evidence="6">
    <location>
        <begin position="3"/>
        <end position="107"/>
    </location>
</feature>
<keyword evidence="8" id="KW-1185">Reference proteome</keyword>
<evidence type="ECO:0000313" key="8">
    <source>
        <dbReference type="Proteomes" id="UP000632138"/>
    </source>
</evidence>
<name>A0ABS2AKD9_9ACTN</name>
<dbReference type="InterPro" id="IPR017941">
    <property type="entry name" value="Rieske_2Fe-2S"/>
</dbReference>
<keyword evidence="2" id="KW-0479">Metal-binding</keyword>
<accession>A0ABS2AKD9</accession>
<proteinExistence type="predicted"/>
<dbReference type="InterPro" id="IPR044043">
    <property type="entry name" value="VanA_C_cat"/>
</dbReference>
<dbReference type="Proteomes" id="UP000632138">
    <property type="component" value="Unassembled WGS sequence"/>
</dbReference>
<evidence type="ECO:0000256" key="3">
    <source>
        <dbReference type="ARBA" id="ARBA00023002"/>
    </source>
</evidence>
<dbReference type="RefSeq" id="WP_203379824.1">
    <property type="nucleotide sequence ID" value="NZ_JAENHP010000012.1"/>
</dbReference>
<dbReference type="InterPro" id="IPR050584">
    <property type="entry name" value="Cholesterol_7-desaturase"/>
</dbReference>
<evidence type="ECO:0000256" key="5">
    <source>
        <dbReference type="ARBA" id="ARBA00023014"/>
    </source>
</evidence>
<dbReference type="SUPFAM" id="SSF50022">
    <property type="entry name" value="ISP domain"/>
    <property type="match status" value="1"/>
</dbReference>
<dbReference type="EMBL" id="JAENHP010000012">
    <property type="protein sequence ID" value="MBM2619838.1"/>
    <property type="molecule type" value="Genomic_DNA"/>
</dbReference>
<organism evidence="7 8">
    <name type="scientific">Paractinoplanes ovalisporus</name>
    <dbReference type="NCBI Taxonomy" id="2810368"/>
    <lineage>
        <taxon>Bacteria</taxon>
        <taxon>Bacillati</taxon>
        <taxon>Actinomycetota</taxon>
        <taxon>Actinomycetes</taxon>
        <taxon>Micromonosporales</taxon>
        <taxon>Micromonosporaceae</taxon>
        <taxon>Paractinoplanes</taxon>
    </lineage>
</organism>